<keyword evidence="2" id="KW-0802">TPR repeat</keyword>
<evidence type="ECO:0000259" key="3">
    <source>
        <dbReference type="Pfam" id="PF00144"/>
    </source>
</evidence>
<accession>A0A1M4U6Y1</accession>
<dbReference type="Pfam" id="PF00144">
    <property type="entry name" value="Beta-lactamase"/>
    <property type="match status" value="1"/>
</dbReference>
<dbReference type="Gene3D" id="1.25.40.10">
    <property type="entry name" value="Tetratricopeptide repeat domain"/>
    <property type="match status" value="1"/>
</dbReference>
<evidence type="ECO:0000313" key="5">
    <source>
        <dbReference type="Proteomes" id="UP000184287"/>
    </source>
</evidence>
<evidence type="ECO:0000256" key="1">
    <source>
        <dbReference type="ARBA" id="ARBA00038473"/>
    </source>
</evidence>
<dbReference type="EMBL" id="FQUQ01000001">
    <property type="protein sequence ID" value="SHE52337.1"/>
    <property type="molecule type" value="Genomic_DNA"/>
</dbReference>
<keyword evidence="5" id="KW-1185">Reference proteome</keyword>
<feature type="repeat" description="TPR" evidence="2">
    <location>
        <begin position="467"/>
        <end position="500"/>
    </location>
</feature>
<dbReference type="InterPro" id="IPR012338">
    <property type="entry name" value="Beta-lactam/transpept-like"/>
</dbReference>
<organism evidence="4 5">
    <name type="scientific">Pedobacter caeni</name>
    <dbReference type="NCBI Taxonomy" id="288992"/>
    <lineage>
        <taxon>Bacteria</taxon>
        <taxon>Pseudomonadati</taxon>
        <taxon>Bacteroidota</taxon>
        <taxon>Sphingobacteriia</taxon>
        <taxon>Sphingobacteriales</taxon>
        <taxon>Sphingobacteriaceae</taxon>
        <taxon>Pedobacter</taxon>
    </lineage>
</organism>
<dbReference type="SUPFAM" id="SSF56601">
    <property type="entry name" value="beta-lactamase/transpeptidase-like"/>
    <property type="match status" value="1"/>
</dbReference>
<dbReference type="Gene3D" id="3.40.710.10">
    <property type="entry name" value="DD-peptidase/beta-lactamase superfamily"/>
    <property type="match status" value="1"/>
</dbReference>
<evidence type="ECO:0000313" key="4">
    <source>
        <dbReference type="EMBL" id="SHE52337.1"/>
    </source>
</evidence>
<dbReference type="AlphaFoldDB" id="A0A1M4U6Y1"/>
<dbReference type="Proteomes" id="UP000184287">
    <property type="component" value="Unassembled WGS sequence"/>
</dbReference>
<dbReference type="Pfam" id="PF14559">
    <property type="entry name" value="TPR_19"/>
    <property type="match status" value="1"/>
</dbReference>
<comment type="similarity">
    <text evidence="1">Belongs to the beta-lactamase family.</text>
</comment>
<evidence type="ECO:0000256" key="2">
    <source>
        <dbReference type="PROSITE-ProRule" id="PRU00339"/>
    </source>
</evidence>
<dbReference type="PANTHER" id="PTHR22935:SF95">
    <property type="entry name" value="BETA-LACTAMASE-LIKE 1-RELATED"/>
    <property type="match status" value="1"/>
</dbReference>
<dbReference type="STRING" id="288992.SAMN04488522_101448"/>
<proteinExistence type="inferred from homology"/>
<sequence length="517" mass="57769">MLKLIWKPKNLNTKNIRILPYTKTVHTMSENFLKFITPCALFIALLNPARASGQISVDSISNIIKNEVAHKRSKSIIVGIVDANGRHILSAGVLSDKDRRLPDGDTEYEIGSITKVVTGIMIADMSLKKQLQLTDPLLKFLPAELNPVSSRVREITLLNLLTHTSGFPRFPDNSYPKDLENPYADYTRKQLYDYVARFQPAQEPGSSFQYSNTGYSLLGQVLSKVSGKDYESLVKEQICAPLKMNSTVITLTPALKKNMAIGHNAYGKPVANWDMPAVAGNGALRSNVNDMLNFVEANLGLLKSDLYPAMELSHVKQLRKGNDNAFITLGWTLFDDNGKQILLKDGATAGYSSLVAIDKKNKRGIVVLTNSLNQVKDIAYHMLDSSYPLIPYQYKWALLDTINPIARQKGADVAIARYEQLKTLKSSDFVFDEYVLGAAGDELRKAGKWADAIKMYRFNLKEYPKSIETYEKLADLLARTGKKKMALATYQQLLSIDPQNPHAHWMLKHLKGKAVIN</sequence>
<feature type="domain" description="Beta-lactamase-related" evidence="3">
    <location>
        <begin position="62"/>
        <end position="374"/>
    </location>
</feature>
<dbReference type="SMART" id="SM00028">
    <property type="entry name" value="TPR"/>
    <property type="match status" value="2"/>
</dbReference>
<dbReference type="InterPro" id="IPR001466">
    <property type="entry name" value="Beta-lactam-related"/>
</dbReference>
<reference evidence="5" key="1">
    <citation type="submission" date="2016-11" db="EMBL/GenBank/DDBJ databases">
        <authorList>
            <person name="Varghese N."/>
            <person name="Submissions S."/>
        </authorList>
    </citation>
    <scope>NUCLEOTIDE SEQUENCE [LARGE SCALE GENOMIC DNA]</scope>
    <source>
        <strain evidence="5">DSM 16990</strain>
    </source>
</reference>
<gene>
    <name evidence="4" type="ORF">SAMN04488522_101448</name>
</gene>
<dbReference type="InterPro" id="IPR019734">
    <property type="entry name" value="TPR_rpt"/>
</dbReference>
<dbReference type="SUPFAM" id="SSF48452">
    <property type="entry name" value="TPR-like"/>
    <property type="match status" value="1"/>
</dbReference>
<dbReference type="InterPro" id="IPR011990">
    <property type="entry name" value="TPR-like_helical_dom_sf"/>
</dbReference>
<protein>
    <submittedName>
        <fullName evidence="4">CubicO group peptidase, beta-lactamase class C family</fullName>
    </submittedName>
</protein>
<name>A0A1M4U6Y1_9SPHI</name>
<dbReference type="InterPro" id="IPR051478">
    <property type="entry name" value="Beta-lactamase-like_AB/R"/>
</dbReference>
<dbReference type="PANTHER" id="PTHR22935">
    <property type="entry name" value="PENICILLIN-BINDING PROTEIN"/>
    <property type="match status" value="1"/>
</dbReference>
<dbReference type="PROSITE" id="PS50005">
    <property type="entry name" value="TPR"/>
    <property type="match status" value="1"/>
</dbReference>